<dbReference type="RefSeq" id="XP_014255103.1">
    <property type="nucleotide sequence ID" value="XM_014399617.2"/>
</dbReference>
<dbReference type="SMART" id="SM00220">
    <property type="entry name" value="S_TKc"/>
    <property type="match status" value="1"/>
</dbReference>
<feature type="compositionally biased region" description="Polar residues" evidence="8">
    <location>
        <begin position="360"/>
        <end position="371"/>
    </location>
</feature>
<accession>A0A8I6S334</accession>
<dbReference type="AlphaFoldDB" id="A0A8I6S334"/>
<evidence type="ECO:0000256" key="7">
    <source>
        <dbReference type="RuleBase" id="RU000304"/>
    </source>
</evidence>
<dbReference type="GO" id="GO:0005524">
    <property type="term" value="F:ATP binding"/>
    <property type="evidence" value="ECO:0007669"/>
    <property type="project" value="UniProtKB-UniRule"/>
</dbReference>
<dbReference type="PROSITE" id="PS50011">
    <property type="entry name" value="PROTEIN_KINASE_DOM"/>
    <property type="match status" value="1"/>
</dbReference>
<evidence type="ECO:0000256" key="3">
    <source>
        <dbReference type="ARBA" id="ARBA00022741"/>
    </source>
</evidence>
<dbReference type="PROSITE" id="PS00108">
    <property type="entry name" value="PROTEIN_KINASE_ST"/>
    <property type="match status" value="1"/>
</dbReference>
<dbReference type="InterPro" id="IPR017441">
    <property type="entry name" value="Protein_kinase_ATP_BS"/>
</dbReference>
<evidence type="ECO:0000256" key="5">
    <source>
        <dbReference type="ARBA" id="ARBA00022840"/>
    </source>
</evidence>
<evidence type="ECO:0000256" key="1">
    <source>
        <dbReference type="ARBA" id="ARBA00022527"/>
    </source>
</evidence>
<keyword evidence="1 7" id="KW-0723">Serine/threonine-protein kinase</keyword>
<dbReference type="Pfam" id="PF00069">
    <property type="entry name" value="Pkinase"/>
    <property type="match status" value="1"/>
</dbReference>
<dbReference type="KEGG" id="clec:106669837"/>
<dbReference type="InterPro" id="IPR008271">
    <property type="entry name" value="Ser/Thr_kinase_AS"/>
</dbReference>
<evidence type="ECO:0000259" key="9">
    <source>
        <dbReference type="PROSITE" id="PS50011"/>
    </source>
</evidence>
<name>A0A8I6S334_CIMLE</name>
<evidence type="ECO:0000256" key="2">
    <source>
        <dbReference type="ARBA" id="ARBA00022679"/>
    </source>
</evidence>
<comment type="similarity">
    <text evidence="7">Belongs to the protein kinase superfamily.</text>
</comment>
<dbReference type="SUPFAM" id="SSF56112">
    <property type="entry name" value="Protein kinase-like (PK-like)"/>
    <property type="match status" value="1"/>
</dbReference>
<feature type="compositionally biased region" description="Basic and acidic residues" evidence="8">
    <location>
        <begin position="332"/>
        <end position="350"/>
    </location>
</feature>
<reference evidence="10" key="1">
    <citation type="submission" date="2022-01" db="UniProtKB">
        <authorList>
            <consortium name="EnsemblMetazoa"/>
        </authorList>
    </citation>
    <scope>IDENTIFICATION</scope>
</reference>
<keyword evidence="5 6" id="KW-0067">ATP-binding</keyword>
<dbReference type="Proteomes" id="UP000494040">
    <property type="component" value="Unassembled WGS sequence"/>
</dbReference>
<feature type="binding site" evidence="6">
    <location>
        <position position="62"/>
    </location>
    <ligand>
        <name>ATP</name>
        <dbReference type="ChEBI" id="CHEBI:30616"/>
    </ligand>
</feature>
<feature type="compositionally biased region" description="Basic and acidic residues" evidence="8">
    <location>
        <begin position="372"/>
        <end position="386"/>
    </location>
</feature>
<keyword evidence="11" id="KW-1185">Reference proteome</keyword>
<dbReference type="EnsemblMetazoa" id="XM_014399617.2">
    <property type="protein sequence ID" value="XP_014255103.1"/>
    <property type="gene ID" value="LOC106669837"/>
</dbReference>
<dbReference type="FunFam" id="1.10.510.10:FF:000658">
    <property type="entry name" value="Protein CBG12184"/>
    <property type="match status" value="1"/>
</dbReference>
<sequence>MSTSTSNKGRAENTGGITNSDEKLLKEKGYYFIRQLGEGSYAKVYLANQIRHDKNDLTLACKVINTKRAPKEFVAKFLPRELDILGKVLHPNIVHIHAIYSRSSKYLIFMRYAEVGDLLDYVLEKGELGENISKVWSYQLALAIQYLHTMQVAHRDIKCENILITNNFNVKLADFGFARFVVDHSGKPVTSNTYCGSLAYASPEVLKGKPYYPKCCDVWSLGIVIYIMLNKSMPFNDGNIKVLYKQQVQRQWKFRNRILPTLSGSAVQIVNKLLEPDFRKRLTIGQVVKEPWFDDHGLEMTEEEREALEAATKAQPPSGKYTFEEKEKELVLMSKDREPYQSLTKTKESGHASSAATSSGRESTPRNMIQRQTEDETLRTMDDRKY</sequence>
<dbReference type="OMA" id="NWRFRSR"/>
<dbReference type="GeneID" id="106669837"/>
<feature type="domain" description="Protein kinase" evidence="9">
    <location>
        <begin position="30"/>
        <end position="293"/>
    </location>
</feature>
<dbReference type="InterPro" id="IPR000719">
    <property type="entry name" value="Prot_kinase_dom"/>
</dbReference>
<dbReference type="GO" id="GO:0035556">
    <property type="term" value="P:intracellular signal transduction"/>
    <property type="evidence" value="ECO:0007669"/>
    <property type="project" value="TreeGrafter"/>
</dbReference>
<dbReference type="GO" id="GO:0000226">
    <property type="term" value="P:microtubule cytoskeleton organization"/>
    <property type="evidence" value="ECO:0007669"/>
    <property type="project" value="TreeGrafter"/>
</dbReference>
<dbReference type="OrthoDB" id="541276at2759"/>
<keyword evidence="4" id="KW-0418">Kinase</keyword>
<organism evidence="10 11">
    <name type="scientific">Cimex lectularius</name>
    <name type="common">Bed bug</name>
    <name type="synonym">Acanthia lectularia</name>
    <dbReference type="NCBI Taxonomy" id="79782"/>
    <lineage>
        <taxon>Eukaryota</taxon>
        <taxon>Metazoa</taxon>
        <taxon>Ecdysozoa</taxon>
        <taxon>Arthropoda</taxon>
        <taxon>Hexapoda</taxon>
        <taxon>Insecta</taxon>
        <taxon>Pterygota</taxon>
        <taxon>Neoptera</taxon>
        <taxon>Paraneoptera</taxon>
        <taxon>Hemiptera</taxon>
        <taxon>Heteroptera</taxon>
        <taxon>Panheteroptera</taxon>
        <taxon>Cimicomorpha</taxon>
        <taxon>Cimicidae</taxon>
        <taxon>Cimex</taxon>
    </lineage>
</organism>
<feature type="region of interest" description="Disordered" evidence="8">
    <location>
        <begin position="332"/>
        <end position="386"/>
    </location>
</feature>
<dbReference type="InterPro" id="IPR011009">
    <property type="entry name" value="Kinase-like_dom_sf"/>
</dbReference>
<keyword evidence="3 6" id="KW-0547">Nucleotide-binding</keyword>
<dbReference type="Gene3D" id="1.10.510.10">
    <property type="entry name" value="Transferase(Phosphotransferase) domain 1"/>
    <property type="match status" value="1"/>
</dbReference>
<dbReference type="PANTHER" id="PTHR24346">
    <property type="entry name" value="MAP/MICROTUBULE AFFINITY-REGULATING KINASE"/>
    <property type="match status" value="1"/>
</dbReference>
<dbReference type="PANTHER" id="PTHR24346:SF82">
    <property type="entry name" value="KP78A-RELATED"/>
    <property type="match status" value="1"/>
</dbReference>
<proteinExistence type="inferred from homology"/>
<evidence type="ECO:0000256" key="8">
    <source>
        <dbReference type="SAM" id="MobiDB-lite"/>
    </source>
</evidence>
<dbReference type="PROSITE" id="PS00107">
    <property type="entry name" value="PROTEIN_KINASE_ATP"/>
    <property type="match status" value="1"/>
</dbReference>
<dbReference type="GO" id="GO:0050321">
    <property type="term" value="F:tau-protein kinase activity"/>
    <property type="evidence" value="ECO:0007669"/>
    <property type="project" value="TreeGrafter"/>
</dbReference>
<dbReference type="CDD" id="cd14080">
    <property type="entry name" value="STKc_TSSK-like"/>
    <property type="match status" value="1"/>
</dbReference>
<evidence type="ECO:0000256" key="6">
    <source>
        <dbReference type="PROSITE-ProRule" id="PRU10141"/>
    </source>
</evidence>
<evidence type="ECO:0000256" key="4">
    <source>
        <dbReference type="ARBA" id="ARBA00022777"/>
    </source>
</evidence>
<evidence type="ECO:0000313" key="10">
    <source>
        <dbReference type="EnsemblMetazoa" id="XP_014255103.1"/>
    </source>
</evidence>
<dbReference type="GO" id="GO:0005737">
    <property type="term" value="C:cytoplasm"/>
    <property type="evidence" value="ECO:0007669"/>
    <property type="project" value="TreeGrafter"/>
</dbReference>
<keyword evidence="2" id="KW-0808">Transferase</keyword>
<evidence type="ECO:0000313" key="11">
    <source>
        <dbReference type="Proteomes" id="UP000494040"/>
    </source>
</evidence>
<protein>
    <recommendedName>
        <fullName evidence="9">Protein kinase domain-containing protein</fullName>
    </recommendedName>
</protein>